<feature type="region of interest" description="Disordered" evidence="5">
    <location>
        <begin position="393"/>
        <end position="457"/>
    </location>
</feature>
<dbReference type="GO" id="GO:0006355">
    <property type="term" value="P:regulation of DNA-templated transcription"/>
    <property type="evidence" value="ECO:0007669"/>
    <property type="project" value="InterPro"/>
</dbReference>
<feature type="region of interest" description="Disordered" evidence="5">
    <location>
        <begin position="282"/>
        <end position="312"/>
    </location>
</feature>
<dbReference type="AlphaFoldDB" id="K5VRT2"/>
<evidence type="ECO:0000313" key="7">
    <source>
        <dbReference type="EMBL" id="EKM49279.1"/>
    </source>
</evidence>
<evidence type="ECO:0000256" key="3">
    <source>
        <dbReference type="ARBA" id="ARBA00023155"/>
    </source>
</evidence>
<dbReference type="KEGG" id="pco:PHACADRAFT_201827"/>
<dbReference type="InParanoid" id="K5VRT2"/>
<keyword evidence="3" id="KW-0371">Homeobox</keyword>
<evidence type="ECO:0000256" key="1">
    <source>
        <dbReference type="ARBA" id="ARBA00005800"/>
    </source>
</evidence>
<dbReference type="HOGENOM" id="CLU_456421_0_0_1"/>
<dbReference type="InterPro" id="IPR008422">
    <property type="entry name" value="KN_HD"/>
</dbReference>
<feature type="region of interest" description="Disordered" evidence="5">
    <location>
        <begin position="244"/>
        <end position="266"/>
    </location>
</feature>
<sequence length="648" mass="71357">MQHTTASLQRRLEEAEEHFLSALSSQDDIALEAFRRCWEALCLDFEDAFHAGIVDDSLRKLAQYISSRVVILDESLFHLYQQQEEKTASFMSEIDELFAKMAIDDIVEPTPLDRAVTSRTRRENAAEDKASSSLPPIIPLAFDWLVENLQNPYPTTALKLSMATQAGISFRSMDEWFKSVRRHIGWVSIVKRHFKGSRALAVAAAERVLSQNGGDTTTSFEIAADLLAMRSELVNLYPNAKQHSCRHAPSSSSSSSLPRADSQKPSSFLPYSSLTCGSFSSISELSGGSQSPPPTRPPSLIFTSSDSEDDDRLSLLTRSSPTISHYGFDLQLSRESYNDSATSGTLLNLPGLVSPSDSSHDVPSSSLVTESPWWPAHIYDDPVLSINTHFSSTATVTRKRRRSNADDVPLTKRSRKNPTPASTKPQAVSTSLPQRRVHCDGPSSDCDTSSKKGGANSTLDSRLVIDSCCSLHKVRPTESCADQIATVDRSTIVRVNSPQHNYAACIRTVPSPTTLRQTPPLIDAGVPELSPEALKEMLDDILSNFHVDSTLANEVPPPLQLPFTEDSHVPSPSMDLPLEQREEFGLLLASAELQLPEFDEALWKSIFESSVVPLHDVLLQPTKLVNLIRLVFSPYKGHKETASSVDKD</sequence>
<evidence type="ECO:0000256" key="2">
    <source>
        <dbReference type="ARBA" id="ARBA00023125"/>
    </source>
</evidence>
<protein>
    <recommendedName>
        <fullName evidence="6">KN homeodomain domain-containing protein</fullName>
    </recommendedName>
</protein>
<name>K5VRT2_PHACS</name>
<keyword evidence="4" id="KW-0539">Nucleus</keyword>
<dbReference type="InterPro" id="IPR009057">
    <property type="entry name" value="Homeodomain-like_sf"/>
</dbReference>
<keyword evidence="8" id="KW-1185">Reference proteome</keyword>
<dbReference type="EMBL" id="JH930493">
    <property type="protein sequence ID" value="EKM49279.1"/>
    <property type="molecule type" value="Genomic_DNA"/>
</dbReference>
<accession>K5VRT2</accession>
<comment type="similarity">
    <text evidence="1">Belongs to the TALE/M-ATYP homeobox family.</text>
</comment>
<organism evidence="7 8">
    <name type="scientific">Phanerochaete carnosa (strain HHB-10118-sp)</name>
    <name type="common">White-rot fungus</name>
    <name type="synonym">Peniophora carnosa</name>
    <dbReference type="NCBI Taxonomy" id="650164"/>
    <lineage>
        <taxon>Eukaryota</taxon>
        <taxon>Fungi</taxon>
        <taxon>Dikarya</taxon>
        <taxon>Basidiomycota</taxon>
        <taxon>Agaricomycotina</taxon>
        <taxon>Agaricomycetes</taxon>
        <taxon>Polyporales</taxon>
        <taxon>Phanerochaetaceae</taxon>
        <taxon>Phanerochaete</taxon>
    </lineage>
</organism>
<feature type="compositionally biased region" description="Polar residues" evidence="5">
    <location>
        <begin position="417"/>
        <end position="433"/>
    </location>
</feature>
<dbReference type="OrthoDB" id="250329at2759"/>
<dbReference type="Gene3D" id="1.10.10.60">
    <property type="entry name" value="Homeodomain-like"/>
    <property type="match status" value="1"/>
</dbReference>
<keyword evidence="2" id="KW-0238">DNA-binding</keyword>
<dbReference type="RefSeq" id="XP_007402170.1">
    <property type="nucleotide sequence ID" value="XM_007402108.1"/>
</dbReference>
<proteinExistence type="inferred from homology"/>
<evidence type="ECO:0000259" key="6">
    <source>
        <dbReference type="Pfam" id="PF05920"/>
    </source>
</evidence>
<dbReference type="GO" id="GO:0003677">
    <property type="term" value="F:DNA binding"/>
    <property type="evidence" value="ECO:0007669"/>
    <property type="project" value="UniProtKB-KW"/>
</dbReference>
<evidence type="ECO:0000256" key="5">
    <source>
        <dbReference type="SAM" id="MobiDB-lite"/>
    </source>
</evidence>
<dbReference type="GeneID" id="18911722"/>
<dbReference type="SUPFAM" id="SSF46689">
    <property type="entry name" value="Homeodomain-like"/>
    <property type="match status" value="1"/>
</dbReference>
<dbReference type="Proteomes" id="UP000008370">
    <property type="component" value="Unassembled WGS sequence"/>
</dbReference>
<evidence type="ECO:0000313" key="8">
    <source>
        <dbReference type="Proteomes" id="UP000008370"/>
    </source>
</evidence>
<reference evidence="7 8" key="1">
    <citation type="journal article" date="2012" name="BMC Genomics">
        <title>Comparative genomics of the white-rot fungi, Phanerochaete carnosa and P. chrysosporium, to elucidate the genetic basis of the distinct wood types they colonize.</title>
        <authorList>
            <person name="Suzuki H."/>
            <person name="MacDonald J."/>
            <person name="Syed K."/>
            <person name="Salamov A."/>
            <person name="Hori C."/>
            <person name="Aerts A."/>
            <person name="Henrissat B."/>
            <person name="Wiebenga A."/>
            <person name="vanKuyk P.A."/>
            <person name="Barry K."/>
            <person name="Lindquist E."/>
            <person name="LaButti K."/>
            <person name="Lapidus A."/>
            <person name="Lucas S."/>
            <person name="Coutinho P."/>
            <person name="Gong Y."/>
            <person name="Samejima M."/>
            <person name="Mahadevan R."/>
            <person name="Abou-Zaid M."/>
            <person name="de Vries R.P."/>
            <person name="Igarashi K."/>
            <person name="Yadav J.S."/>
            <person name="Grigoriev I.V."/>
            <person name="Master E.R."/>
        </authorList>
    </citation>
    <scope>NUCLEOTIDE SEQUENCE [LARGE SCALE GENOMIC DNA]</scope>
    <source>
        <strain evidence="7 8">HHB-10118-sp</strain>
    </source>
</reference>
<evidence type="ECO:0000256" key="4">
    <source>
        <dbReference type="ARBA" id="ARBA00023242"/>
    </source>
</evidence>
<gene>
    <name evidence="7" type="ORF">PHACADRAFT_201827</name>
</gene>
<feature type="domain" description="KN homeodomain" evidence="6">
    <location>
        <begin position="144"/>
        <end position="182"/>
    </location>
</feature>
<dbReference type="Pfam" id="PF05920">
    <property type="entry name" value="Homeobox_KN"/>
    <property type="match status" value="1"/>
</dbReference>